<organism evidence="2 3">
    <name type="scientific">Thiopseudomonas denitrificans</name>
    <dbReference type="NCBI Taxonomy" id="1501432"/>
    <lineage>
        <taxon>Bacteria</taxon>
        <taxon>Pseudomonadati</taxon>
        <taxon>Pseudomonadota</taxon>
        <taxon>Gammaproteobacteria</taxon>
        <taxon>Pseudomonadales</taxon>
        <taxon>Pseudomonadaceae</taxon>
        <taxon>Thiopseudomonas</taxon>
    </lineage>
</organism>
<keyword evidence="2" id="KW-0808">Transferase</keyword>
<dbReference type="EMBL" id="SNYK01000008">
    <property type="protein sequence ID" value="TDQ37324.1"/>
    <property type="molecule type" value="Genomic_DNA"/>
</dbReference>
<dbReference type="AlphaFoldDB" id="A0A4R6U2I6"/>
<dbReference type="GO" id="GO:0016740">
    <property type="term" value="F:transferase activity"/>
    <property type="evidence" value="ECO:0007669"/>
    <property type="project" value="UniProtKB-KW"/>
</dbReference>
<dbReference type="InterPro" id="IPR001173">
    <property type="entry name" value="Glyco_trans_2-like"/>
</dbReference>
<protein>
    <submittedName>
        <fullName evidence="2">Glycosyltransferase involved in cell wall biosynthesis</fullName>
    </submittedName>
</protein>
<reference evidence="2 3" key="1">
    <citation type="submission" date="2019-03" db="EMBL/GenBank/DDBJ databases">
        <title>Genomic Encyclopedia of Type Strains, Phase IV (KMG-IV): sequencing the most valuable type-strain genomes for metagenomic binning, comparative biology and taxonomic classification.</title>
        <authorList>
            <person name="Goeker M."/>
        </authorList>
    </citation>
    <scope>NUCLEOTIDE SEQUENCE [LARGE SCALE GENOMIC DNA]</scope>
    <source>
        <strain evidence="2 3">DSM 28679</strain>
    </source>
</reference>
<dbReference type="RefSeq" id="WP_101495790.1">
    <property type="nucleotide sequence ID" value="NZ_LNJZ01000003.1"/>
</dbReference>
<dbReference type="Proteomes" id="UP000294575">
    <property type="component" value="Unassembled WGS sequence"/>
</dbReference>
<gene>
    <name evidence="2" type="ORF">DFQ45_108104</name>
</gene>
<proteinExistence type="predicted"/>
<evidence type="ECO:0000313" key="2">
    <source>
        <dbReference type="EMBL" id="TDQ37324.1"/>
    </source>
</evidence>
<dbReference type="SUPFAM" id="SSF53448">
    <property type="entry name" value="Nucleotide-diphospho-sugar transferases"/>
    <property type="match status" value="1"/>
</dbReference>
<accession>A0A4R6U2I6</accession>
<evidence type="ECO:0000259" key="1">
    <source>
        <dbReference type="Pfam" id="PF00535"/>
    </source>
</evidence>
<dbReference type="PANTHER" id="PTHR10859">
    <property type="entry name" value="GLYCOSYL TRANSFERASE"/>
    <property type="match status" value="1"/>
</dbReference>
<sequence length="248" mass="28513">MTDSTVALCAVIPVYNHGEPLPAVVQELRALGLPCVLVDDASGSDTAAIMRDLAQQEQVHLVVHAHNRGKGGAVMSGLREAQRLGYSHALQVDADGQHDLERVSHFLQQAQQFPQALICGYPEYDASVPRGRLYARYITHVWTWIHTLSLDIRDSMCGFRVYPLAPVVQLIDQVRLGERMDFDTEILVRLYWRQVPMRWYPVRVIYPEGGLSNFRLWQDNWLISKMHTRLFFGMLLRLPILLWRKVWP</sequence>
<evidence type="ECO:0000313" key="3">
    <source>
        <dbReference type="Proteomes" id="UP000294575"/>
    </source>
</evidence>
<feature type="domain" description="Glycosyltransferase 2-like" evidence="1">
    <location>
        <begin position="10"/>
        <end position="135"/>
    </location>
</feature>
<dbReference type="OrthoDB" id="9804335at2"/>
<dbReference type="Gene3D" id="3.90.550.10">
    <property type="entry name" value="Spore Coat Polysaccharide Biosynthesis Protein SpsA, Chain A"/>
    <property type="match status" value="1"/>
</dbReference>
<dbReference type="InterPro" id="IPR029044">
    <property type="entry name" value="Nucleotide-diphossugar_trans"/>
</dbReference>
<dbReference type="CDD" id="cd04179">
    <property type="entry name" value="DPM_DPG-synthase_like"/>
    <property type="match status" value="1"/>
</dbReference>
<dbReference type="PANTHER" id="PTHR10859:SF91">
    <property type="entry name" value="DOLICHYL-PHOSPHATE BETA-GLUCOSYLTRANSFERASE"/>
    <property type="match status" value="1"/>
</dbReference>
<name>A0A4R6U2I6_9GAMM</name>
<dbReference type="GO" id="GO:0006487">
    <property type="term" value="P:protein N-linked glycosylation"/>
    <property type="evidence" value="ECO:0007669"/>
    <property type="project" value="TreeGrafter"/>
</dbReference>
<comment type="caution">
    <text evidence="2">The sequence shown here is derived from an EMBL/GenBank/DDBJ whole genome shotgun (WGS) entry which is preliminary data.</text>
</comment>
<dbReference type="Pfam" id="PF00535">
    <property type="entry name" value="Glycos_transf_2"/>
    <property type="match status" value="1"/>
</dbReference>
<keyword evidence="3" id="KW-1185">Reference proteome</keyword>